<reference evidence="2 3" key="1">
    <citation type="journal article" date="2017" name="Mol. Plant">
        <title>The Genome of Medicinal Plant Macleaya cordata Provides New Insights into Benzylisoquinoline Alkaloids Metabolism.</title>
        <authorList>
            <person name="Liu X."/>
            <person name="Liu Y."/>
            <person name="Huang P."/>
            <person name="Ma Y."/>
            <person name="Qing Z."/>
            <person name="Tang Q."/>
            <person name="Cao H."/>
            <person name="Cheng P."/>
            <person name="Zheng Y."/>
            <person name="Yuan Z."/>
            <person name="Zhou Y."/>
            <person name="Liu J."/>
            <person name="Tang Z."/>
            <person name="Zhuo Y."/>
            <person name="Zhang Y."/>
            <person name="Yu L."/>
            <person name="Huang J."/>
            <person name="Yang P."/>
            <person name="Peng Q."/>
            <person name="Zhang J."/>
            <person name="Jiang W."/>
            <person name="Zhang Z."/>
            <person name="Lin K."/>
            <person name="Ro D.K."/>
            <person name="Chen X."/>
            <person name="Xiong X."/>
            <person name="Shang Y."/>
            <person name="Huang S."/>
            <person name="Zeng J."/>
        </authorList>
    </citation>
    <scope>NUCLEOTIDE SEQUENCE [LARGE SCALE GENOMIC DNA]</scope>
    <source>
        <strain evidence="3">cv. BLH2017</strain>
        <tissue evidence="2">Root</tissue>
    </source>
</reference>
<evidence type="ECO:0000313" key="2">
    <source>
        <dbReference type="EMBL" id="OVA15287.1"/>
    </source>
</evidence>
<dbReference type="InParanoid" id="A0A200QXT0"/>
<dbReference type="AlphaFoldDB" id="A0A200QXT0"/>
<comment type="caution">
    <text evidence="2">The sequence shown here is derived from an EMBL/GenBank/DDBJ whole genome shotgun (WGS) entry which is preliminary data.</text>
</comment>
<accession>A0A200QXT0</accession>
<gene>
    <name evidence="2" type="ORF">BVC80_1333g1</name>
</gene>
<evidence type="ECO:0000313" key="3">
    <source>
        <dbReference type="Proteomes" id="UP000195402"/>
    </source>
</evidence>
<dbReference type="Proteomes" id="UP000195402">
    <property type="component" value="Unassembled WGS sequence"/>
</dbReference>
<keyword evidence="3" id="KW-1185">Reference proteome</keyword>
<sequence length="196" mass="22645">MEDPNIIEDLDSLWFFSNILSLPKLPSVTLSSDENITQSHFLESPKSNQQKPTFSIPQTGQVQSAYTDSQVETSSEFDSVYESKTESEIQELESFDSVYESETESEIQELESFIMRAPVILEKNEERSRREVREFEGLRDFGFDFGDMEMDCKLLQPKFPRSGNQYFICKMPPLSDDWAMKKHLRLWAQAVAGTVK</sequence>
<organism evidence="2 3">
    <name type="scientific">Macleaya cordata</name>
    <name type="common">Five-seeded plume-poppy</name>
    <name type="synonym">Bocconia cordata</name>
    <dbReference type="NCBI Taxonomy" id="56857"/>
    <lineage>
        <taxon>Eukaryota</taxon>
        <taxon>Viridiplantae</taxon>
        <taxon>Streptophyta</taxon>
        <taxon>Embryophyta</taxon>
        <taxon>Tracheophyta</taxon>
        <taxon>Spermatophyta</taxon>
        <taxon>Magnoliopsida</taxon>
        <taxon>Ranunculales</taxon>
        <taxon>Papaveraceae</taxon>
        <taxon>Papaveroideae</taxon>
        <taxon>Macleaya</taxon>
    </lineage>
</organism>
<proteinExistence type="predicted"/>
<name>A0A200QXT0_MACCD</name>
<dbReference type="OrthoDB" id="1725654at2759"/>
<dbReference type="OMA" id="AYAVACN"/>
<protein>
    <submittedName>
        <fullName evidence="2">Uncharacterized protein</fullName>
    </submittedName>
</protein>
<dbReference type="EMBL" id="MVGT01000847">
    <property type="protein sequence ID" value="OVA15287.1"/>
    <property type="molecule type" value="Genomic_DNA"/>
</dbReference>
<feature type="region of interest" description="Disordered" evidence="1">
    <location>
        <begin position="41"/>
        <end position="63"/>
    </location>
</feature>
<evidence type="ECO:0000256" key="1">
    <source>
        <dbReference type="SAM" id="MobiDB-lite"/>
    </source>
</evidence>